<keyword evidence="1" id="KW-1133">Transmembrane helix</keyword>
<dbReference type="EMBL" id="JBHSQJ010000029">
    <property type="protein sequence ID" value="MFC5907210.1"/>
    <property type="molecule type" value="Genomic_DNA"/>
</dbReference>
<feature type="transmembrane region" description="Helical" evidence="1">
    <location>
        <begin position="33"/>
        <end position="56"/>
    </location>
</feature>
<gene>
    <name evidence="2" type="ORF">ACFP3V_08260</name>
</gene>
<evidence type="ECO:0000313" key="2">
    <source>
        <dbReference type="EMBL" id="MFC5907210.1"/>
    </source>
</evidence>
<sequence length="203" mass="21413">MLIAGVVLALLMGAGLGAVLTGAMQLGSGHGVALFVIGVNAVPWVGIVAFALLAAAERRRVAGKGSGRTERAPARIESSAAVGEGPNLPLRLDLTVAPETGPAFRVEAHAAVNIMDLDRFRAGGTVLVEYDPERRWDVRVRHQTGGDRAGRLALVKIDSVPPAARVTRPAAERRRTVRLGLLCGAVGFAASLPLWWALRSPWH</sequence>
<accession>A0ABW1FZS0</accession>
<reference evidence="3" key="1">
    <citation type="journal article" date="2019" name="Int. J. Syst. Evol. Microbiol.">
        <title>The Global Catalogue of Microorganisms (GCM) 10K type strain sequencing project: providing services to taxonomists for standard genome sequencing and annotation.</title>
        <authorList>
            <consortium name="The Broad Institute Genomics Platform"/>
            <consortium name="The Broad Institute Genome Sequencing Center for Infectious Disease"/>
            <person name="Wu L."/>
            <person name="Ma J."/>
        </authorList>
    </citation>
    <scope>NUCLEOTIDE SEQUENCE [LARGE SCALE GENOMIC DNA]</scope>
    <source>
        <strain evidence="3">JCM 4816</strain>
    </source>
</reference>
<comment type="caution">
    <text evidence="2">The sequence shown here is derived from an EMBL/GenBank/DDBJ whole genome shotgun (WGS) entry which is preliminary data.</text>
</comment>
<keyword evidence="3" id="KW-1185">Reference proteome</keyword>
<protein>
    <recommendedName>
        <fullName evidence="4">DUF3592 domain-containing protein</fullName>
    </recommendedName>
</protein>
<dbReference type="RefSeq" id="WP_380581401.1">
    <property type="nucleotide sequence ID" value="NZ_JBHSQJ010000029.1"/>
</dbReference>
<feature type="transmembrane region" description="Helical" evidence="1">
    <location>
        <begin position="179"/>
        <end position="198"/>
    </location>
</feature>
<evidence type="ECO:0008006" key="4">
    <source>
        <dbReference type="Google" id="ProtNLM"/>
    </source>
</evidence>
<keyword evidence="1" id="KW-0472">Membrane</keyword>
<evidence type="ECO:0000256" key="1">
    <source>
        <dbReference type="SAM" id="Phobius"/>
    </source>
</evidence>
<organism evidence="2 3">
    <name type="scientific">Streptacidiphilus monticola</name>
    <dbReference type="NCBI Taxonomy" id="2161674"/>
    <lineage>
        <taxon>Bacteria</taxon>
        <taxon>Bacillati</taxon>
        <taxon>Actinomycetota</taxon>
        <taxon>Actinomycetes</taxon>
        <taxon>Kitasatosporales</taxon>
        <taxon>Streptomycetaceae</taxon>
        <taxon>Streptacidiphilus</taxon>
    </lineage>
</organism>
<dbReference type="Proteomes" id="UP001596174">
    <property type="component" value="Unassembled WGS sequence"/>
</dbReference>
<keyword evidence="1" id="KW-0812">Transmembrane</keyword>
<proteinExistence type="predicted"/>
<name>A0ABW1FZS0_9ACTN</name>
<evidence type="ECO:0000313" key="3">
    <source>
        <dbReference type="Proteomes" id="UP001596174"/>
    </source>
</evidence>